<name>A0A835MHC5_9MAGN</name>
<proteinExistence type="predicted"/>
<accession>A0A835MHC5</accession>
<evidence type="ECO:0000313" key="2">
    <source>
        <dbReference type="EMBL" id="KAF9623771.1"/>
    </source>
</evidence>
<feature type="compositionally biased region" description="Basic and acidic residues" evidence="1">
    <location>
        <begin position="68"/>
        <end position="88"/>
    </location>
</feature>
<feature type="compositionally biased region" description="Pro residues" evidence="1">
    <location>
        <begin position="1"/>
        <end position="14"/>
    </location>
</feature>
<gene>
    <name evidence="2" type="ORF">IFM89_005278</name>
</gene>
<dbReference type="EMBL" id="JADFTS010000001">
    <property type="protein sequence ID" value="KAF9623771.1"/>
    <property type="molecule type" value="Genomic_DNA"/>
</dbReference>
<feature type="region of interest" description="Disordered" evidence="1">
    <location>
        <begin position="1"/>
        <end position="42"/>
    </location>
</feature>
<evidence type="ECO:0000313" key="3">
    <source>
        <dbReference type="Proteomes" id="UP000631114"/>
    </source>
</evidence>
<sequence>MPPPPSRTMPPPPLKLMSSTPFSEAGHSISNPTKSTSDPVPGEYKCKGRGADLRRQVPWAISFRDEEARPFLDRNFNRQKERRSESLAKKRSRLSAASKPSVAA</sequence>
<reference evidence="2 3" key="1">
    <citation type="submission" date="2020-10" db="EMBL/GenBank/DDBJ databases">
        <title>The Coptis chinensis genome and diversification of protoberbering-type alkaloids.</title>
        <authorList>
            <person name="Wang B."/>
            <person name="Shu S."/>
            <person name="Song C."/>
            <person name="Liu Y."/>
        </authorList>
    </citation>
    <scope>NUCLEOTIDE SEQUENCE [LARGE SCALE GENOMIC DNA]</scope>
    <source>
        <strain evidence="2">HL-2020</strain>
        <tissue evidence="2">Leaf</tissue>
    </source>
</reference>
<dbReference type="AlphaFoldDB" id="A0A835MHC5"/>
<protein>
    <submittedName>
        <fullName evidence="2">Uncharacterized protein</fullName>
    </submittedName>
</protein>
<organism evidence="2 3">
    <name type="scientific">Coptis chinensis</name>
    <dbReference type="NCBI Taxonomy" id="261450"/>
    <lineage>
        <taxon>Eukaryota</taxon>
        <taxon>Viridiplantae</taxon>
        <taxon>Streptophyta</taxon>
        <taxon>Embryophyta</taxon>
        <taxon>Tracheophyta</taxon>
        <taxon>Spermatophyta</taxon>
        <taxon>Magnoliopsida</taxon>
        <taxon>Ranunculales</taxon>
        <taxon>Ranunculaceae</taxon>
        <taxon>Coptidoideae</taxon>
        <taxon>Coptis</taxon>
    </lineage>
</organism>
<evidence type="ECO:0000256" key="1">
    <source>
        <dbReference type="SAM" id="MobiDB-lite"/>
    </source>
</evidence>
<dbReference type="OrthoDB" id="1707922at2759"/>
<feature type="compositionally biased region" description="Polar residues" evidence="1">
    <location>
        <begin position="17"/>
        <end position="38"/>
    </location>
</feature>
<keyword evidence="3" id="KW-1185">Reference proteome</keyword>
<feature type="region of interest" description="Disordered" evidence="1">
    <location>
        <begin position="68"/>
        <end position="104"/>
    </location>
</feature>
<dbReference type="Proteomes" id="UP000631114">
    <property type="component" value="Unassembled WGS sequence"/>
</dbReference>
<comment type="caution">
    <text evidence="2">The sequence shown here is derived from an EMBL/GenBank/DDBJ whole genome shotgun (WGS) entry which is preliminary data.</text>
</comment>